<gene>
    <name evidence="2" type="primary">33</name>
    <name evidence="2" type="ORF">SEA_RYADEL_33</name>
</gene>
<sequence>MVEPATSGTLPQSSDDDGDSPVLDFNNLTPEDIERRRNRKLSEVTRRLVIPSNIAGSYWPRVRRTCNERLGLSLDRWQDGIAGLLLAYRPDGVLAHTIGGFGVSIPRQCGKTHTLTAVLFGLCVEYPGVLAIWTSHHVKTNTETFQAVQAYAKRERVAPFIRKVTLGSGDEAVEFTNGSRILFGARERGFGRGIPGVDVLMSDEAQILTQRAMQDMLATLNTSRLGLHIYVGTPPKPTDNSEMFSVMRREAEAGEATDIVWIECGAEDTGDLDDIEQWMNANPSCPHRTPVVSIQRLRRRLDDDGFRREALGIWDASESSSFDLAAWSDLGDRGVDAPTRAALVLDMSPDRRHCWIGVAGDVDTDDGEKVLLMAMETTAATAVEKVRQLVNERDIVDVAITNGAARALEPALVEAAIEYQRLSQADVAAAYSTLQEGIKNKSVCHLDQAELNNAMMMTRTRFMTSGESEVFDRRNYSVNLSPAVACASALFRWGLMAKPMPILL</sequence>
<dbReference type="GeneID" id="65115185"/>
<dbReference type="Proteomes" id="UP000259996">
    <property type="component" value="Segment"/>
</dbReference>
<evidence type="ECO:0000313" key="2">
    <source>
        <dbReference type="EMBL" id="AXH69135.1"/>
    </source>
</evidence>
<dbReference type="Gene3D" id="3.40.50.300">
    <property type="entry name" value="P-loop containing nucleotide triphosphate hydrolases"/>
    <property type="match status" value="1"/>
</dbReference>
<feature type="compositionally biased region" description="Polar residues" evidence="1">
    <location>
        <begin position="1"/>
        <end position="13"/>
    </location>
</feature>
<accession>A0A345MF04</accession>
<protein>
    <submittedName>
        <fullName evidence="2">Terminase</fullName>
    </submittedName>
</protein>
<feature type="region of interest" description="Disordered" evidence="1">
    <location>
        <begin position="1"/>
        <end position="29"/>
    </location>
</feature>
<evidence type="ECO:0000313" key="3">
    <source>
        <dbReference type="Proteomes" id="UP000259996"/>
    </source>
</evidence>
<proteinExistence type="predicted"/>
<dbReference type="RefSeq" id="YP_010097523.1">
    <property type="nucleotide sequence ID" value="NC_055759.1"/>
</dbReference>
<dbReference type="KEGG" id="vg:65115185"/>
<dbReference type="InterPro" id="IPR027417">
    <property type="entry name" value="P-loop_NTPase"/>
</dbReference>
<reference evidence="2 3" key="1">
    <citation type="submission" date="2018-07" db="EMBL/GenBank/DDBJ databases">
        <authorList>
            <person name="Miller T.W."/>
            <person name="Bachhofer D.L."/>
            <person name="Cooper A."/>
            <person name="Doty J.C."/>
            <person name="Katuri J."/>
            <person name="Musgrave J.W."/>
            <person name="Palumbo A.J."/>
            <person name="Spann H.O."/>
            <person name="Edwards J.C."/>
            <person name="Meik J.M."/>
            <person name="Edwards D.C."/>
            <person name="Warner M.H."/>
            <person name="Garlena R.A."/>
            <person name="Russell D.A."/>
            <person name="Pope W.H."/>
            <person name="Jacobs-Sera D."/>
            <person name="Hatfull G.F."/>
        </authorList>
    </citation>
    <scope>NUCLEOTIDE SEQUENCE [LARGE SCALE GENOMIC DNA]</scope>
</reference>
<dbReference type="EMBL" id="MH590592">
    <property type="protein sequence ID" value="AXH69135.1"/>
    <property type="molecule type" value="Genomic_DNA"/>
</dbReference>
<keyword evidence="3" id="KW-1185">Reference proteome</keyword>
<name>A0A345MF04_9CAUD</name>
<organism evidence="2 3">
    <name type="scientific">Mycobacterium phage Ryadel</name>
    <dbReference type="NCBI Taxonomy" id="2283292"/>
    <lineage>
        <taxon>Viruses</taxon>
        <taxon>Duplodnaviria</taxon>
        <taxon>Heunggongvirae</taxon>
        <taxon>Uroviricota</taxon>
        <taxon>Caudoviricetes</taxon>
        <taxon>Corndogvirus</taxon>
        <taxon>Corndogvirus ryadel</taxon>
    </lineage>
</organism>
<evidence type="ECO:0000256" key="1">
    <source>
        <dbReference type="SAM" id="MobiDB-lite"/>
    </source>
</evidence>